<dbReference type="Gene3D" id="1.25.40.10">
    <property type="entry name" value="Tetratricopeptide repeat domain"/>
    <property type="match status" value="3"/>
</dbReference>
<comment type="caution">
    <text evidence="3">The sequence shown here is derived from an EMBL/GenBank/DDBJ whole genome shotgun (WGS) entry which is preliminary data.</text>
</comment>
<dbReference type="GO" id="GO:0003723">
    <property type="term" value="F:RNA binding"/>
    <property type="evidence" value="ECO:0007669"/>
    <property type="project" value="InterPro"/>
</dbReference>
<accession>A0A103YGC8</accession>
<feature type="repeat" description="PPR" evidence="2">
    <location>
        <begin position="243"/>
        <end position="277"/>
    </location>
</feature>
<dbReference type="GO" id="GO:0009451">
    <property type="term" value="P:RNA modification"/>
    <property type="evidence" value="ECO:0007669"/>
    <property type="project" value="InterPro"/>
</dbReference>
<organism evidence="3 4">
    <name type="scientific">Cynara cardunculus var. scolymus</name>
    <name type="common">Globe artichoke</name>
    <name type="synonym">Cynara scolymus</name>
    <dbReference type="NCBI Taxonomy" id="59895"/>
    <lineage>
        <taxon>Eukaryota</taxon>
        <taxon>Viridiplantae</taxon>
        <taxon>Streptophyta</taxon>
        <taxon>Embryophyta</taxon>
        <taxon>Tracheophyta</taxon>
        <taxon>Spermatophyta</taxon>
        <taxon>Magnoliopsida</taxon>
        <taxon>eudicotyledons</taxon>
        <taxon>Gunneridae</taxon>
        <taxon>Pentapetalae</taxon>
        <taxon>asterids</taxon>
        <taxon>campanulids</taxon>
        <taxon>Asterales</taxon>
        <taxon>Asteraceae</taxon>
        <taxon>Carduoideae</taxon>
        <taxon>Cardueae</taxon>
        <taxon>Carduinae</taxon>
        <taxon>Cynara</taxon>
    </lineage>
</organism>
<dbReference type="Pfam" id="PF20431">
    <property type="entry name" value="E_motif"/>
    <property type="match status" value="1"/>
</dbReference>
<dbReference type="InterPro" id="IPR011990">
    <property type="entry name" value="TPR-like_helical_dom_sf"/>
</dbReference>
<name>A0A103YGC8_CYNCS</name>
<dbReference type="Gramene" id="KVI08615">
    <property type="protein sequence ID" value="KVI08615"/>
    <property type="gene ID" value="Ccrd_013010"/>
</dbReference>
<dbReference type="OrthoDB" id="1859199at2759"/>
<evidence type="ECO:0000256" key="1">
    <source>
        <dbReference type="ARBA" id="ARBA00022737"/>
    </source>
</evidence>
<evidence type="ECO:0000256" key="2">
    <source>
        <dbReference type="PROSITE-ProRule" id="PRU00708"/>
    </source>
</evidence>
<reference evidence="3 4" key="1">
    <citation type="journal article" date="2016" name="Sci. Rep.">
        <title>The genome sequence of the outbreeding globe artichoke constructed de novo incorporating a phase-aware low-pass sequencing strategy of F1 progeny.</title>
        <authorList>
            <person name="Scaglione D."/>
            <person name="Reyes-Chin-Wo S."/>
            <person name="Acquadro A."/>
            <person name="Froenicke L."/>
            <person name="Portis E."/>
            <person name="Beitel C."/>
            <person name="Tirone M."/>
            <person name="Mauro R."/>
            <person name="Lo Monaco A."/>
            <person name="Mauromicale G."/>
            <person name="Faccioli P."/>
            <person name="Cattivelli L."/>
            <person name="Rieseberg L."/>
            <person name="Michelmore R."/>
            <person name="Lanteri S."/>
        </authorList>
    </citation>
    <scope>NUCLEOTIDE SEQUENCE [LARGE SCALE GENOMIC DNA]</scope>
    <source>
        <strain evidence="3">2C</strain>
    </source>
</reference>
<dbReference type="SUPFAM" id="SSF48452">
    <property type="entry name" value="TPR-like"/>
    <property type="match status" value="1"/>
</dbReference>
<dbReference type="Pfam" id="PF13041">
    <property type="entry name" value="PPR_2"/>
    <property type="match status" value="1"/>
</dbReference>
<dbReference type="FunFam" id="1.25.40.10:FF:000344">
    <property type="entry name" value="Pentatricopeptide repeat-containing protein"/>
    <property type="match status" value="1"/>
</dbReference>
<dbReference type="AlphaFoldDB" id="A0A103YGC8"/>
<dbReference type="PROSITE" id="PS51375">
    <property type="entry name" value="PPR"/>
    <property type="match status" value="2"/>
</dbReference>
<dbReference type="PANTHER" id="PTHR47926:SF433">
    <property type="entry name" value="PENTATRICOPEPTIDE REPEAT-CONTAINING PROTEIN"/>
    <property type="match status" value="1"/>
</dbReference>
<dbReference type="InterPro" id="IPR046848">
    <property type="entry name" value="E_motif"/>
</dbReference>
<dbReference type="EMBL" id="LEKV01001102">
    <property type="protein sequence ID" value="KVI08615.1"/>
    <property type="molecule type" value="Genomic_DNA"/>
</dbReference>
<proteinExistence type="predicted"/>
<protein>
    <submittedName>
        <fullName evidence="3">Pentatricopeptide repeat-containing protein</fullName>
    </submittedName>
</protein>
<dbReference type="FunFam" id="1.25.40.10:FF:000090">
    <property type="entry name" value="Pentatricopeptide repeat-containing protein, chloroplastic"/>
    <property type="match status" value="1"/>
</dbReference>
<feature type="repeat" description="PPR" evidence="2">
    <location>
        <begin position="141"/>
        <end position="175"/>
    </location>
</feature>
<dbReference type="Pfam" id="PF01535">
    <property type="entry name" value="PPR"/>
    <property type="match status" value="7"/>
</dbReference>
<evidence type="ECO:0000313" key="4">
    <source>
        <dbReference type="Proteomes" id="UP000243975"/>
    </source>
</evidence>
<keyword evidence="4" id="KW-1185">Reference proteome</keyword>
<dbReference type="PANTHER" id="PTHR47926">
    <property type="entry name" value="PENTATRICOPEPTIDE REPEAT-CONTAINING PROTEIN"/>
    <property type="match status" value="1"/>
</dbReference>
<gene>
    <name evidence="3" type="ORF">Ccrd_013010</name>
</gene>
<keyword evidence="1" id="KW-0677">Repeat</keyword>
<dbReference type="OMA" id="LIPDHIC"/>
<dbReference type="InterPro" id="IPR002885">
    <property type="entry name" value="PPR_rpt"/>
</dbReference>
<sequence length="584" mass="65309">MLHNNWFPSYMTAYIRDSPLRRAGTLNAILSRCFSFTPREVFDRSPERHVVTMHDNECEALASFVQRNSLGMKPSKFQLCTALNCCAKTQNSHLGSQIHAKILHIGLDQNLYINSSLVNAYAKCGAIVDAMSVFNGIEFHDTVSWTSMISGLSQNGQGREALCLFKQMLATLVRPNCFTYVGAISGCTEQESVWKCGELLHAHVIILGHENNNFVTSSLIDYYSKCGKMEKVVVLFEACATSDPILVNSMISAYSHNLQGEEAIKLFMKMRNADASLSEHALTSILDACGALTVLQQGRQVHAYVTKVGSVHNVFVVGALIDMYSKCGNIDEALCVFNEADYKNNILWTSVITACAQSGRSLEALEFFDHLVIKEKRFSPDHVCFTVVLTACNHSGLLDKGIGYFEKMRSDYNLVPEIDQYACLIDLYARKGDLKRGKKVMEEMPFTANAVMWSSFLSCCKEYGNVELGKEAAYKLFELEPHSPVPYLILEDIYAGAGLWNEVLQLRKLMNDNGVRKCTAGCSWVEIENEVHVFSVGDSSHPESEDIHLELRKLSLEMLNEVHVFPRNAPKSGDYELMMISSLF</sequence>
<dbReference type="NCBIfam" id="TIGR00756">
    <property type="entry name" value="PPR"/>
    <property type="match status" value="1"/>
</dbReference>
<dbReference type="Proteomes" id="UP000243975">
    <property type="component" value="Unassembled WGS sequence"/>
</dbReference>
<dbReference type="InterPro" id="IPR046960">
    <property type="entry name" value="PPR_At4g14850-like_plant"/>
</dbReference>
<evidence type="ECO:0000313" key="3">
    <source>
        <dbReference type="EMBL" id="KVI08615.1"/>
    </source>
</evidence>